<comment type="similarity">
    <text evidence="1 9">Belongs to the metallo-dependent hydrolases superfamily. NagA family.</text>
</comment>
<keyword evidence="5 9" id="KW-0378">Hydrolase</keyword>
<evidence type="ECO:0000313" key="14">
    <source>
        <dbReference type="EMBL" id="SNS58100.1"/>
    </source>
</evidence>
<protein>
    <recommendedName>
        <fullName evidence="3">N-acetylglucosamine-6-phosphate deacetylase</fullName>
        <ecNumber evidence="2">3.5.1.25</ecNumber>
    </recommendedName>
</protein>
<comment type="cofactor">
    <cofactor evidence="12">
        <name>a divalent metal cation</name>
        <dbReference type="ChEBI" id="CHEBI:60240"/>
    </cofactor>
    <text evidence="12">Binds 1 divalent metal cation per subunit.</text>
</comment>
<dbReference type="EMBL" id="FZOJ01000013">
    <property type="protein sequence ID" value="SNS58100.1"/>
    <property type="molecule type" value="Genomic_DNA"/>
</dbReference>
<dbReference type="InterPro" id="IPR003764">
    <property type="entry name" value="GlcNAc_6-P_deAcase"/>
</dbReference>
<accession>A0A239FMJ3</accession>
<dbReference type="SUPFAM" id="SSF51556">
    <property type="entry name" value="Metallo-dependent hydrolases"/>
    <property type="match status" value="1"/>
</dbReference>
<feature type="binding site" evidence="11">
    <location>
        <position position="225"/>
    </location>
    <ligand>
        <name>substrate</name>
    </ligand>
</feature>
<dbReference type="FunFam" id="3.20.20.140:FF:000004">
    <property type="entry name" value="N-acetylglucosamine-6-phosphate deacetylase"/>
    <property type="match status" value="1"/>
</dbReference>
<dbReference type="InterPro" id="IPR032466">
    <property type="entry name" value="Metal_Hydrolase"/>
</dbReference>
<dbReference type="Proteomes" id="UP000198304">
    <property type="component" value="Unassembled WGS sequence"/>
</dbReference>
<feature type="binding site" evidence="12">
    <location>
        <position position="193"/>
    </location>
    <ligand>
        <name>Zn(2+)</name>
        <dbReference type="ChEBI" id="CHEBI:29105"/>
    </ligand>
</feature>
<dbReference type="PIRSF" id="PIRSF038994">
    <property type="entry name" value="NagA"/>
    <property type="match status" value="1"/>
</dbReference>
<gene>
    <name evidence="14" type="ORF">SAMN05446037_101397</name>
</gene>
<dbReference type="RefSeq" id="WP_089283533.1">
    <property type="nucleotide sequence ID" value="NZ_FZOJ01000013.1"/>
</dbReference>
<dbReference type="InterPro" id="IPR006680">
    <property type="entry name" value="Amidohydro-rel"/>
</dbReference>
<feature type="binding site" evidence="11">
    <location>
        <begin position="304"/>
        <end position="306"/>
    </location>
    <ligand>
        <name>substrate</name>
    </ligand>
</feature>
<feature type="binding site" evidence="11">
    <location>
        <position position="141"/>
    </location>
    <ligand>
        <name>substrate</name>
    </ligand>
</feature>
<name>A0A239FMJ3_9FIRM</name>
<evidence type="ECO:0000256" key="9">
    <source>
        <dbReference type="PIRNR" id="PIRNR038994"/>
    </source>
</evidence>
<feature type="binding site" evidence="11">
    <location>
        <position position="248"/>
    </location>
    <ligand>
        <name>substrate</name>
    </ligand>
</feature>
<dbReference type="CDD" id="cd00854">
    <property type="entry name" value="NagA"/>
    <property type="match status" value="1"/>
</dbReference>
<dbReference type="EC" id="3.5.1.25" evidence="2"/>
<evidence type="ECO:0000256" key="12">
    <source>
        <dbReference type="PIRSR" id="PIRSR038994-3"/>
    </source>
</evidence>
<dbReference type="OrthoDB" id="9776488at2"/>
<evidence type="ECO:0000256" key="6">
    <source>
        <dbReference type="ARBA" id="ARBA00023277"/>
    </source>
</evidence>
<dbReference type="GO" id="GO:0046872">
    <property type="term" value="F:metal ion binding"/>
    <property type="evidence" value="ECO:0007669"/>
    <property type="project" value="UniProtKB-KW"/>
</dbReference>
<comment type="catalytic activity">
    <reaction evidence="7">
        <text>N-acetyl-D-glucosamine 6-phosphate + H2O = D-glucosamine 6-phosphate + acetate</text>
        <dbReference type="Rhea" id="RHEA:22936"/>
        <dbReference type="ChEBI" id="CHEBI:15377"/>
        <dbReference type="ChEBI" id="CHEBI:30089"/>
        <dbReference type="ChEBI" id="CHEBI:57513"/>
        <dbReference type="ChEBI" id="CHEBI:58725"/>
        <dbReference type="EC" id="3.5.1.25"/>
    </reaction>
</comment>
<evidence type="ECO:0000256" key="11">
    <source>
        <dbReference type="PIRSR" id="PIRSR038994-2"/>
    </source>
</evidence>
<dbReference type="Gene3D" id="2.30.40.10">
    <property type="entry name" value="Urease, subunit C, domain 1"/>
    <property type="match status" value="1"/>
</dbReference>
<feature type="active site" description="Proton donor/acceptor" evidence="10">
    <location>
        <position position="271"/>
    </location>
</feature>
<feature type="domain" description="Amidohydrolase-related" evidence="13">
    <location>
        <begin position="51"/>
        <end position="373"/>
    </location>
</feature>
<feature type="binding site" evidence="11">
    <location>
        <begin position="217"/>
        <end position="218"/>
    </location>
    <ligand>
        <name>substrate</name>
    </ligand>
</feature>
<evidence type="ECO:0000256" key="4">
    <source>
        <dbReference type="ARBA" id="ARBA00022723"/>
    </source>
</evidence>
<comment type="pathway">
    <text evidence="8">Amino-sugar metabolism; N-acetylneuraminate degradation; D-fructose 6-phosphate from N-acetylneuraminate: step 4/5.</text>
</comment>
<evidence type="ECO:0000256" key="7">
    <source>
        <dbReference type="ARBA" id="ARBA00047647"/>
    </source>
</evidence>
<evidence type="ECO:0000256" key="5">
    <source>
        <dbReference type="ARBA" id="ARBA00022801"/>
    </source>
</evidence>
<dbReference type="InterPro" id="IPR011059">
    <property type="entry name" value="Metal-dep_hydrolase_composite"/>
</dbReference>
<evidence type="ECO:0000313" key="15">
    <source>
        <dbReference type="Proteomes" id="UP000198304"/>
    </source>
</evidence>
<dbReference type="Pfam" id="PF01979">
    <property type="entry name" value="Amidohydro_1"/>
    <property type="match status" value="1"/>
</dbReference>
<dbReference type="NCBIfam" id="TIGR00221">
    <property type="entry name" value="nagA"/>
    <property type="match status" value="1"/>
</dbReference>
<sequence length="381" mass="41922">MKALINGKILLKDGIWEDKGLLIDEKIRGICDKKDLYKENAEEIIDVKGCYISPGFIDIHIHGSGGSDTMDGTVEALKMISNTILVNGTTGFLPTTMTMDMPVIHKALEAVKKATTMEWSGAKILGVHMEGPFINKKFKGAQREDYIIKPNYEFIKDYVDIIKIITMAPEIEGSRAFIESVKKRSNAVLSIGHSNATYEEAMEAIEAGISHSTHLFNAMTPLQHRNPGVVGAVFNSNITCELIADKIHVHPELFKFILKVKGQDRLALITDAMRAGCMKEGMYELGGQPVLVKEGKAQLEDGSLAGSILTLNQAVKNFVEITKAPLYEVINLVSLNPARIIGIEGEKGSIEVGKDADIIVFDENIEMKMVFVEGCRRLGDK</sequence>
<keyword evidence="4 12" id="KW-0479">Metal-binding</keyword>
<dbReference type="SUPFAM" id="SSF51338">
    <property type="entry name" value="Composite domain of metallo-dependent hydrolases"/>
    <property type="match status" value="1"/>
</dbReference>
<evidence type="ECO:0000256" key="10">
    <source>
        <dbReference type="PIRSR" id="PIRSR038994-1"/>
    </source>
</evidence>
<evidence type="ECO:0000256" key="3">
    <source>
        <dbReference type="ARBA" id="ARBA00018029"/>
    </source>
</evidence>
<organism evidence="14 15">
    <name type="scientific">Anaerovirgula multivorans</name>
    <dbReference type="NCBI Taxonomy" id="312168"/>
    <lineage>
        <taxon>Bacteria</taxon>
        <taxon>Bacillati</taxon>
        <taxon>Bacillota</taxon>
        <taxon>Clostridia</taxon>
        <taxon>Peptostreptococcales</taxon>
        <taxon>Natronincolaceae</taxon>
        <taxon>Anaerovirgula</taxon>
    </lineage>
</organism>
<dbReference type="GO" id="GO:0008448">
    <property type="term" value="F:N-acetylglucosamine-6-phosphate deacetylase activity"/>
    <property type="evidence" value="ECO:0007669"/>
    <property type="project" value="UniProtKB-EC"/>
</dbReference>
<dbReference type="Gene3D" id="3.20.20.140">
    <property type="entry name" value="Metal-dependent hydrolases"/>
    <property type="match status" value="1"/>
</dbReference>
<keyword evidence="6 9" id="KW-0119">Carbohydrate metabolism</keyword>
<evidence type="ECO:0000256" key="8">
    <source>
        <dbReference type="ARBA" id="ARBA00060590"/>
    </source>
</evidence>
<evidence type="ECO:0000256" key="2">
    <source>
        <dbReference type="ARBA" id="ARBA00011899"/>
    </source>
</evidence>
<dbReference type="GO" id="GO:0006046">
    <property type="term" value="P:N-acetylglucosamine catabolic process"/>
    <property type="evidence" value="ECO:0007669"/>
    <property type="project" value="TreeGrafter"/>
</dbReference>
<dbReference type="PANTHER" id="PTHR11113:SF14">
    <property type="entry name" value="N-ACETYLGLUCOSAMINE-6-PHOSPHATE DEACETYLASE"/>
    <property type="match status" value="1"/>
</dbReference>
<keyword evidence="15" id="KW-1185">Reference proteome</keyword>
<feature type="binding site" evidence="12">
    <location>
        <position position="214"/>
    </location>
    <ligand>
        <name>Zn(2+)</name>
        <dbReference type="ChEBI" id="CHEBI:29105"/>
    </ligand>
</feature>
<evidence type="ECO:0000259" key="13">
    <source>
        <dbReference type="Pfam" id="PF01979"/>
    </source>
</evidence>
<feature type="binding site" evidence="12">
    <location>
        <position position="130"/>
    </location>
    <ligand>
        <name>Zn(2+)</name>
        <dbReference type="ChEBI" id="CHEBI:29105"/>
    </ligand>
</feature>
<dbReference type="AlphaFoldDB" id="A0A239FMJ3"/>
<dbReference type="PANTHER" id="PTHR11113">
    <property type="entry name" value="N-ACETYLGLUCOSAMINE-6-PHOSPHATE DEACETYLASE"/>
    <property type="match status" value="1"/>
</dbReference>
<evidence type="ECO:0000256" key="1">
    <source>
        <dbReference type="ARBA" id="ARBA00010716"/>
    </source>
</evidence>
<proteinExistence type="inferred from homology"/>
<reference evidence="14 15" key="1">
    <citation type="submission" date="2017-06" db="EMBL/GenBank/DDBJ databases">
        <authorList>
            <person name="Kim H.J."/>
            <person name="Triplett B.A."/>
        </authorList>
    </citation>
    <scope>NUCLEOTIDE SEQUENCE [LARGE SCALE GENOMIC DNA]</scope>
    <source>
        <strain evidence="14 15">SCA</strain>
    </source>
</reference>